<evidence type="ECO:0000313" key="2">
    <source>
        <dbReference type="EMBL" id="ORX79233.1"/>
    </source>
</evidence>
<protein>
    <submittedName>
        <fullName evidence="2">Uncharacterized protein</fullName>
    </submittedName>
</protein>
<reference evidence="2 3" key="2">
    <citation type="submission" date="2016-08" db="EMBL/GenBank/DDBJ databases">
        <title>Pervasive Adenine N6-methylation of Active Genes in Fungi.</title>
        <authorList>
            <consortium name="DOE Joint Genome Institute"/>
            <person name="Mondo S.J."/>
            <person name="Dannebaum R.O."/>
            <person name="Kuo R.C."/>
            <person name="Labutti K."/>
            <person name="Haridas S."/>
            <person name="Kuo A."/>
            <person name="Salamov A."/>
            <person name="Ahrendt S.R."/>
            <person name="Lipzen A."/>
            <person name="Sullivan W."/>
            <person name="Andreopoulos W.B."/>
            <person name="Clum A."/>
            <person name="Lindquist E."/>
            <person name="Daum C."/>
            <person name="Ramamoorthy G.K."/>
            <person name="Gryganskyi A."/>
            <person name="Culley D."/>
            <person name="Magnuson J.K."/>
            <person name="James T.Y."/>
            <person name="O'Malley M.A."/>
            <person name="Stajich J.E."/>
            <person name="Spatafora J.W."/>
            <person name="Visel A."/>
            <person name="Grigoriev I.V."/>
        </authorList>
    </citation>
    <scope>NUCLEOTIDE SEQUENCE [LARGE SCALE GENOMIC DNA]</scope>
    <source>
        <strain evidence="2 3">S4</strain>
    </source>
</reference>
<dbReference type="STRING" id="1754192.A0A1Y1X0G5"/>
<feature type="compositionally biased region" description="Basic and acidic residues" evidence="1">
    <location>
        <begin position="16"/>
        <end position="27"/>
    </location>
</feature>
<dbReference type="AlphaFoldDB" id="A0A1Y1X0G5"/>
<accession>A0A1Y1X0G5</accession>
<dbReference type="EMBL" id="MCFG01000182">
    <property type="protein sequence ID" value="ORX79233.1"/>
    <property type="molecule type" value="Genomic_DNA"/>
</dbReference>
<name>A0A1Y1X0G5_9FUNG</name>
<feature type="region of interest" description="Disordered" evidence="1">
    <location>
        <begin position="16"/>
        <end position="35"/>
    </location>
</feature>
<sequence>MNKSITKKRIGLHEYDMRMAQKKTNDDKDSESEQLENILEEKSNINSYFPIDYDTEEIYGITLSKPVRQNIDIELEKEIKRCFIKNSIFDGINSPHISPRLPNKSFSLSQKYMEMKNKKFYEFKK</sequence>
<organism evidence="2 3">
    <name type="scientific">Anaeromyces robustus</name>
    <dbReference type="NCBI Taxonomy" id="1754192"/>
    <lineage>
        <taxon>Eukaryota</taxon>
        <taxon>Fungi</taxon>
        <taxon>Fungi incertae sedis</taxon>
        <taxon>Chytridiomycota</taxon>
        <taxon>Chytridiomycota incertae sedis</taxon>
        <taxon>Neocallimastigomycetes</taxon>
        <taxon>Neocallimastigales</taxon>
        <taxon>Neocallimastigaceae</taxon>
        <taxon>Anaeromyces</taxon>
    </lineage>
</organism>
<gene>
    <name evidence="2" type="ORF">BCR32DRAFT_281568</name>
</gene>
<dbReference type="Proteomes" id="UP000193944">
    <property type="component" value="Unassembled WGS sequence"/>
</dbReference>
<proteinExistence type="predicted"/>
<evidence type="ECO:0000313" key="3">
    <source>
        <dbReference type="Proteomes" id="UP000193944"/>
    </source>
</evidence>
<comment type="caution">
    <text evidence="2">The sequence shown here is derived from an EMBL/GenBank/DDBJ whole genome shotgun (WGS) entry which is preliminary data.</text>
</comment>
<reference evidence="2 3" key="1">
    <citation type="submission" date="2016-08" db="EMBL/GenBank/DDBJ databases">
        <title>A Parts List for Fungal Cellulosomes Revealed by Comparative Genomics.</title>
        <authorList>
            <consortium name="DOE Joint Genome Institute"/>
            <person name="Haitjema C.H."/>
            <person name="Gilmore S.P."/>
            <person name="Henske J.K."/>
            <person name="Solomon K.V."/>
            <person name="De Groot R."/>
            <person name="Kuo A."/>
            <person name="Mondo S.J."/>
            <person name="Salamov A.A."/>
            <person name="Labutti K."/>
            <person name="Zhao Z."/>
            <person name="Chiniquy J."/>
            <person name="Barry K."/>
            <person name="Brewer H.M."/>
            <person name="Purvine S.O."/>
            <person name="Wright A.T."/>
            <person name="Boxma B."/>
            <person name="Van Alen T."/>
            <person name="Hackstein J.H."/>
            <person name="Baker S.E."/>
            <person name="Grigoriev I.V."/>
            <person name="O'Malley M.A."/>
        </authorList>
    </citation>
    <scope>NUCLEOTIDE SEQUENCE [LARGE SCALE GENOMIC DNA]</scope>
    <source>
        <strain evidence="2 3">S4</strain>
    </source>
</reference>
<evidence type="ECO:0000256" key="1">
    <source>
        <dbReference type="SAM" id="MobiDB-lite"/>
    </source>
</evidence>
<keyword evidence="3" id="KW-1185">Reference proteome</keyword>